<reference evidence="1 2" key="1">
    <citation type="submission" date="2009-04" db="EMBL/GenBank/DDBJ databases">
        <authorList>
            <person name="Sebastian Y."/>
            <person name="Madupu R."/>
            <person name="Durkin A.S."/>
            <person name="Torralba M."/>
            <person name="Methe B."/>
            <person name="Sutton G.G."/>
            <person name="Strausberg R.L."/>
            <person name="Nelson K.E."/>
        </authorList>
    </citation>
    <scope>NUCLEOTIDE SEQUENCE [LARGE SCALE GENOMIC DNA]</scope>
    <source>
        <strain evidence="2">ATCC 35406 / DSM 24491 / JCM 8526 / CCUG 16442 / BCRC 14492 / NCTC 13058 / HG 370</strain>
    </source>
</reference>
<proteinExistence type="predicted"/>
<dbReference type="AlphaFoldDB" id="C3J9K5"/>
<dbReference type="Proteomes" id="UP000004295">
    <property type="component" value="Unassembled WGS sequence"/>
</dbReference>
<gene>
    <name evidence="1" type="ORF">POREN0001_0756</name>
</gene>
<evidence type="ECO:0000313" key="1">
    <source>
        <dbReference type="EMBL" id="EEN83101.1"/>
    </source>
</evidence>
<sequence>MREFEILLLYHLRRLKRVWNCSQRKRDKRLASTFTSRDNCHPLLPNDINQRLGGILSLYEHL</sequence>
<dbReference type="STRING" id="553175.POREN0001_0756"/>
<keyword evidence="2" id="KW-1185">Reference proteome</keyword>
<protein>
    <submittedName>
        <fullName evidence="1">Uncharacterized protein</fullName>
    </submittedName>
</protein>
<evidence type="ECO:0000313" key="2">
    <source>
        <dbReference type="Proteomes" id="UP000004295"/>
    </source>
</evidence>
<dbReference type="EMBL" id="ACNN01000014">
    <property type="protein sequence ID" value="EEN83101.1"/>
    <property type="molecule type" value="Genomic_DNA"/>
</dbReference>
<name>C3J9K5_POREA</name>
<comment type="caution">
    <text evidence="1">The sequence shown here is derived from an EMBL/GenBank/DDBJ whole genome shotgun (WGS) entry which is preliminary data.</text>
</comment>
<organism evidence="1 2">
    <name type="scientific">Porphyromonas endodontalis (strain ATCC 35406 / DSM 24491 / JCM 8526 / CCUG 16442 / BCRC 14492 / NCTC 13058 / HG 370)</name>
    <name type="common">Bacteroides endodontalis</name>
    <dbReference type="NCBI Taxonomy" id="553175"/>
    <lineage>
        <taxon>Bacteria</taxon>
        <taxon>Pseudomonadati</taxon>
        <taxon>Bacteroidota</taxon>
        <taxon>Bacteroidia</taxon>
        <taxon>Bacteroidales</taxon>
        <taxon>Porphyromonadaceae</taxon>
        <taxon>Porphyromonas</taxon>
    </lineage>
</organism>
<accession>C3J9K5</accession>